<name>K5C9U9_9BACE</name>
<dbReference type="HOGENOM" id="CLU_219308_0_0_10"/>
<gene>
    <name evidence="1" type="ORF">HMPREF1057_03125</name>
</gene>
<evidence type="ECO:0000313" key="2">
    <source>
        <dbReference type="Proteomes" id="UP000007995"/>
    </source>
</evidence>
<evidence type="ECO:0000313" key="1">
    <source>
        <dbReference type="EMBL" id="EKJ89584.1"/>
    </source>
</evidence>
<dbReference type="EMBL" id="AGXW01000012">
    <property type="protein sequence ID" value="EKJ89584.1"/>
    <property type="molecule type" value="Genomic_DNA"/>
</dbReference>
<dbReference type="Proteomes" id="UP000007995">
    <property type="component" value="Unassembled WGS sequence"/>
</dbReference>
<comment type="caution">
    <text evidence="1">The sequence shown here is derived from an EMBL/GenBank/DDBJ whole genome shotgun (WGS) entry which is preliminary data.</text>
</comment>
<reference evidence="1 2" key="1">
    <citation type="submission" date="2012-02" db="EMBL/GenBank/DDBJ databases">
        <title>The Genome Sequence of Bacteroides finegoldii CL09T03C10.</title>
        <authorList>
            <consortium name="The Broad Institute Genome Sequencing Platform"/>
            <person name="Earl A."/>
            <person name="Ward D."/>
            <person name="Feldgarden M."/>
            <person name="Gevers D."/>
            <person name="Zitomersky N.L."/>
            <person name="Coyne M.J."/>
            <person name="Comstock L.E."/>
            <person name="Young S.K."/>
            <person name="Zeng Q."/>
            <person name="Gargeya S."/>
            <person name="Fitzgerald M."/>
            <person name="Haas B."/>
            <person name="Abouelleil A."/>
            <person name="Alvarado L."/>
            <person name="Arachchi H.M."/>
            <person name="Berlin A."/>
            <person name="Chapman S.B."/>
            <person name="Gearin G."/>
            <person name="Goldberg J."/>
            <person name="Griggs A."/>
            <person name="Gujja S."/>
            <person name="Hansen M."/>
            <person name="Heiman D."/>
            <person name="Howarth C."/>
            <person name="Larimer J."/>
            <person name="Lui A."/>
            <person name="MacDonald P.J.P."/>
            <person name="McCowen C."/>
            <person name="Montmayeur A."/>
            <person name="Murphy C."/>
            <person name="Neiman D."/>
            <person name="Pearson M."/>
            <person name="Priest M."/>
            <person name="Roberts A."/>
            <person name="Saif S."/>
            <person name="Shea T."/>
            <person name="Sisk P."/>
            <person name="Stolte C."/>
            <person name="Sykes S."/>
            <person name="Wortman J."/>
            <person name="Nusbaum C."/>
            <person name="Birren B."/>
        </authorList>
    </citation>
    <scope>NUCLEOTIDE SEQUENCE [LARGE SCALE GENOMIC DNA]</scope>
    <source>
        <strain evidence="1 2">CL09T03C10</strain>
    </source>
</reference>
<accession>K5C9U9</accession>
<proteinExistence type="predicted"/>
<protein>
    <submittedName>
        <fullName evidence="1">Uncharacterized protein</fullName>
    </submittedName>
</protein>
<organism evidence="1 2">
    <name type="scientific">Bacteroides finegoldii CL09T03C10</name>
    <dbReference type="NCBI Taxonomy" id="997888"/>
    <lineage>
        <taxon>Bacteria</taxon>
        <taxon>Pseudomonadati</taxon>
        <taxon>Bacteroidota</taxon>
        <taxon>Bacteroidia</taxon>
        <taxon>Bacteroidales</taxon>
        <taxon>Bacteroidaceae</taxon>
        <taxon>Bacteroides</taxon>
    </lineage>
</organism>
<dbReference type="AlphaFoldDB" id="K5C9U9"/>
<sequence>MIYKMLKHEPMNNPAFLGKTGLLRSARAKKDIVFYFANA</sequence>